<keyword evidence="3" id="KW-1185">Reference proteome</keyword>
<comment type="caution">
    <text evidence="2">The sequence shown here is derived from an EMBL/GenBank/DDBJ whole genome shotgun (WGS) entry which is preliminary data.</text>
</comment>
<dbReference type="AlphaFoldDB" id="A0A7J7EST4"/>
<dbReference type="Proteomes" id="UP000551758">
    <property type="component" value="Unassembled WGS sequence"/>
</dbReference>
<gene>
    <name evidence="2" type="ORF">HPG69_005767</name>
</gene>
<evidence type="ECO:0000313" key="3">
    <source>
        <dbReference type="Proteomes" id="UP000551758"/>
    </source>
</evidence>
<name>A0A7J7EST4_DICBM</name>
<feature type="chain" id="PRO_5029749466" evidence="1">
    <location>
        <begin position="20"/>
        <end position="77"/>
    </location>
</feature>
<evidence type="ECO:0000313" key="2">
    <source>
        <dbReference type="EMBL" id="KAF5918731.1"/>
    </source>
</evidence>
<protein>
    <submittedName>
        <fullName evidence="2">Uncharacterized protein</fullName>
    </submittedName>
</protein>
<organism evidence="2 3">
    <name type="scientific">Diceros bicornis minor</name>
    <name type="common">South-central black rhinoceros</name>
    <dbReference type="NCBI Taxonomy" id="77932"/>
    <lineage>
        <taxon>Eukaryota</taxon>
        <taxon>Metazoa</taxon>
        <taxon>Chordata</taxon>
        <taxon>Craniata</taxon>
        <taxon>Vertebrata</taxon>
        <taxon>Euteleostomi</taxon>
        <taxon>Mammalia</taxon>
        <taxon>Eutheria</taxon>
        <taxon>Laurasiatheria</taxon>
        <taxon>Perissodactyla</taxon>
        <taxon>Rhinocerotidae</taxon>
        <taxon>Diceros</taxon>
    </lineage>
</organism>
<accession>A0A7J7EST4</accession>
<evidence type="ECO:0000256" key="1">
    <source>
        <dbReference type="SAM" id="SignalP"/>
    </source>
</evidence>
<keyword evidence="1" id="KW-0732">Signal</keyword>
<proteinExistence type="predicted"/>
<reference evidence="2 3" key="1">
    <citation type="journal article" date="2020" name="Mol. Biol. Evol.">
        <title>Interspecific Gene Flow and the Evolution of Specialization in Black and White Rhinoceros.</title>
        <authorList>
            <person name="Moodley Y."/>
            <person name="Westbury M.V."/>
            <person name="Russo I.M."/>
            <person name="Gopalakrishnan S."/>
            <person name="Rakotoarivelo A."/>
            <person name="Olsen R.A."/>
            <person name="Prost S."/>
            <person name="Tunstall T."/>
            <person name="Ryder O.A."/>
            <person name="Dalen L."/>
            <person name="Bruford M.W."/>
        </authorList>
    </citation>
    <scope>NUCLEOTIDE SEQUENCE [LARGE SCALE GENOMIC DNA]</scope>
    <source>
        <strain evidence="2">SBR-YM</strain>
        <tissue evidence="2">Skin</tissue>
    </source>
</reference>
<sequence length="77" mass="8948">MKTSFLFLCIAVVFLDVNGILERSKTLTLKKPKTNEQINKEECSNLSFRSNRESPMDMMLKPVNAFWNIVIPVDKRK</sequence>
<feature type="signal peptide" evidence="1">
    <location>
        <begin position="1"/>
        <end position="19"/>
    </location>
</feature>
<dbReference type="EMBL" id="JACDTQ010002427">
    <property type="protein sequence ID" value="KAF5918731.1"/>
    <property type="molecule type" value="Genomic_DNA"/>
</dbReference>